<dbReference type="Gene3D" id="1.10.287.180">
    <property type="entry name" value="Transcription elongation factor, GreA/GreB, N-terminal domain"/>
    <property type="match status" value="1"/>
</dbReference>
<dbReference type="InterPro" id="IPR018151">
    <property type="entry name" value="TF_GreA/GreB_CS"/>
</dbReference>
<dbReference type="PANTHER" id="PTHR30437:SF4">
    <property type="entry name" value="TRANSCRIPTION ELONGATION FACTOR GREA"/>
    <property type="match status" value="1"/>
</dbReference>
<keyword evidence="12" id="KW-0251">Elongation factor</keyword>
<dbReference type="NCBIfam" id="NF001261">
    <property type="entry name" value="PRK00226.1-2"/>
    <property type="match status" value="1"/>
</dbReference>
<dbReference type="RefSeq" id="WP_090151381.1">
    <property type="nucleotide sequence ID" value="NZ_FNAN01000008.1"/>
</dbReference>
<dbReference type="PROSITE" id="PS00830">
    <property type="entry name" value="GREAB_2"/>
    <property type="match status" value="1"/>
</dbReference>
<evidence type="ECO:0000259" key="10">
    <source>
        <dbReference type="Pfam" id="PF01272"/>
    </source>
</evidence>
<protein>
    <recommendedName>
        <fullName evidence="2 8">Transcription elongation factor GreA</fullName>
    </recommendedName>
    <alternativeName>
        <fullName evidence="7 8">Transcript cleavage factor GreA</fullName>
    </alternativeName>
</protein>
<reference evidence="13" key="1">
    <citation type="submission" date="2016-10" db="EMBL/GenBank/DDBJ databases">
        <authorList>
            <person name="Varghese N."/>
            <person name="Submissions S."/>
        </authorList>
    </citation>
    <scope>NUCLEOTIDE SEQUENCE [LARGE SCALE GENOMIC DNA]</scope>
    <source>
        <strain evidence="13">DSM 25329</strain>
    </source>
</reference>
<feature type="domain" description="Transcription elongation factor GreA/GreB C-terminal" evidence="10">
    <location>
        <begin position="83"/>
        <end position="156"/>
    </location>
</feature>
<dbReference type="OrthoDB" id="9808774at2"/>
<evidence type="ECO:0000259" key="11">
    <source>
        <dbReference type="Pfam" id="PF03449"/>
    </source>
</evidence>
<gene>
    <name evidence="8" type="primary">greA</name>
    <name evidence="12" type="ORF">SAMN04487996_108254</name>
</gene>
<dbReference type="InterPro" id="IPR022691">
    <property type="entry name" value="Tscrpt_elong_fac_GreA/B_N"/>
</dbReference>
<evidence type="ECO:0000256" key="3">
    <source>
        <dbReference type="ARBA" id="ARBA00023015"/>
    </source>
</evidence>
<dbReference type="EMBL" id="FNAN01000008">
    <property type="protein sequence ID" value="SDF03611.1"/>
    <property type="molecule type" value="Genomic_DNA"/>
</dbReference>
<dbReference type="InterPro" id="IPR036953">
    <property type="entry name" value="GreA/GreB_C_sf"/>
</dbReference>
<dbReference type="InterPro" id="IPR036805">
    <property type="entry name" value="Tscrpt_elong_fac_GreA/B_N_sf"/>
</dbReference>
<keyword evidence="12" id="KW-0648">Protein biosynthesis</keyword>
<evidence type="ECO:0000256" key="6">
    <source>
        <dbReference type="ARBA" id="ARBA00024916"/>
    </source>
</evidence>
<keyword evidence="3 8" id="KW-0805">Transcription regulation</keyword>
<evidence type="ECO:0000256" key="5">
    <source>
        <dbReference type="ARBA" id="ARBA00023163"/>
    </source>
</evidence>
<evidence type="ECO:0000313" key="13">
    <source>
        <dbReference type="Proteomes" id="UP000198748"/>
    </source>
</evidence>
<evidence type="ECO:0000256" key="4">
    <source>
        <dbReference type="ARBA" id="ARBA00023125"/>
    </source>
</evidence>
<dbReference type="GO" id="GO:0006354">
    <property type="term" value="P:DNA-templated transcription elongation"/>
    <property type="evidence" value="ECO:0007669"/>
    <property type="project" value="TreeGrafter"/>
</dbReference>
<evidence type="ECO:0000313" key="12">
    <source>
        <dbReference type="EMBL" id="SDF03611.1"/>
    </source>
</evidence>
<dbReference type="GO" id="GO:0032784">
    <property type="term" value="P:regulation of DNA-templated transcription elongation"/>
    <property type="evidence" value="ECO:0007669"/>
    <property type="project" value="UniProtKB-UniRule"/>
</dbReference>
<keyword evidence="4 8" id="KW-0238">DNA-binding</keyword>
<dbReference type="SUPFAM" id="SSF54534">
    <property type="entry name" value="FKBP-like"/>
    <property type="match status" value="1"/>
</dbReference>
<feature type="domain" description="Transcription elongation factor GreA/GreB N-terminal" evidence="11">
    <location>
        <begin position="6"/>
        <end position="75"/>
    </location>
</feature>
<evidence type="ECO:0000256" key="2">
    <source>
        <dbReference type="ARBA" id="ARBA00013729"/>
    </source>
</evidence>
<proteinExistence type="inferred from homology"/>
<evidence type="ECO:0000256" key="1">
    <source>
        <dbReference type="ARBA" id="ARBA00008213"/>
    </source>
</evidence>
<dbReference type="PROSITE" id="PS00829">
    <property type="entry name" value="GREAB_1"/>
    <property type="match status" value="1"/>
</dbReference>
<dbReference type="InterPro" id="IPR006359">
    <property type="entry name" value="Tscrpt_elong_fac_GreA"/>
</dbReference>
<organism evidence="12 13">
    <name type="scientific">Dyadobacter soli</name>
    <dbReference type="NCBI Taxonomy" id="659014"/>
    <lineage>
        <taxon>Bacteria</taxon>
        <taxon>Pseudomonadati</taxon>
        <taxon>Bacteroidota</taxon>
        <taxon>Cytophagia</taxon>
        <taxon>Cytophagales</taxon>
        <taxon>Spirosomataceae</taxon>
        <taxon>Dyadobacter</taxon>
    </lineage>
</organism>
<dbReference type="Proteomes" id="UP000198748">
    <property type="component" value="Unassembled WGS sequence"/>
</dbReference>
<name>A0A1G7HSY6_9BACT</name>
<dbReference type="NCBIfam" id="NF001263">
    <property type="entry name" value="PRK00226.1-4"/>
    <property type="match status" value="1"/>
</dbReference>
<dbReference type="Pfam" id="PF01272">
    <property type="entry name" value="GreA_GreB"/>
    <property type="match status" value="1"/>
</dbReference>
<dbReference type="FunFam" id="1.10.287.180:FF:000001">
    <property type="entry name" value="Transcription elongation factor GreA"/>
    <property type="match status" value="1"/>
</dbReference>
<dbReference type="GO" id="GO:0003677">
    <property type="term" value="F:DNA binding"/>
    <property type="evidence" value="ECO:0007669"/>
    <property type="project" value="UniProtKB-UniRule"/>
</dbReference>
<dbReference type="PIRSF" id="PIRSF006092">
    <property type="entry name" value="GreA_GreB"/>
    <property type="match status" value="1"/>
</dbReference>
<comment type="similarity">
    <text evidence="1 8 9">Belongs to the GreA/GreB family.</text>
</comment>
<evidence type="ECO:0000256" key="9">
    <source>
        <dbReference type="RuleBase" id="RU000556"/>
    </source>
</evidence>
<dbReference type="InterPro" id="IPR023459">
    <property type="entry name" value="Tscrpt_elong_fac_GreA/B_fam"/>
</dbReference>
<evidence type="ECO:0000256" key="7">
    <source>
        <dbReference type="ARBA" id="ARBA00030776"/>
    </source>
</evidence>
<dbReference type="Pfam" id="PF03449">
    <property type="entry name" value="GreA_GreB_N"/>
    <property type="match status" value="1"/>
</dbReference>
<dbReference type="HAMAP" id="MF_00105">
    <property type="entry name" value="GreA_GreB"/>
    <property type="match status" value="1"/>
</dbReference>
<dbReference type="NCBIfam" id="TIGR01462">
    <property type="entry name" value="greA"/>
    <property type="match status" value="1"/>
</dbReference>
<dbReference type="InterPro" id="IPR001437">
    <property type="entry name" value="Tscrpt_elong_fac_GreA/B_C"/>
</dbReference>
<dbReference type="SUPFAM" id="SSF46557">
    <property type="entry name" value="GreA transcript cleavage protein, N-terminal domain"/>
    <property type="match status" value="1"/>
</dbReference>
<dbReference type="Gene3D" id="3.10.50.30">
    <property type="entry name" value="Transcription elongation factor, GreA/GreB, C-terminal domain"/>
    <property type="match status" value="1"/>
</dbReference>
<dbReference type="PANTHER" id="PTHR30437">
    <property type="entry name" value="TRANSCRIPTION ELONGATION FACTOR GREA"/>
    <property type="match status" value="1"/>
</dbReference>
<accession>A0A1G7HSY6</accession>
<sequence length="161" mass="17837">MAKISYYTEEGLNKLRNELNEMKTKGRTEIARQIAEARDKGDLSENAEYDAAKDAQGMHEMKIAKLEEIMSNARVIDESSMDTSQVSVLSKVKIKNRKNGMEVTYTLVSEEEADLKTGKISVGSPIGKGLLGKKVGETTEIKVPAGMMEFEVLDISRFNGE</sequence>
<dbReference type="GO" id="GO:0070063">
    <property type="term" value="F:RNA polymerase binding"/>
    <property type="evidence" value="ECO:0007669"/>
    <property type="project" value="InterPro"/>
</dbReference>
<comment type="function">
    <text evidence="6 8 9">Necessary for efficient RNA polymerase transcription elongation past template-encoded arresting sites. The arresting sites in DNA have the property of trapping a certain fraction of elongating RNA polymerases that pass through, resulting in locked ternary complexes. Cleavage of the nascent transcript by cleavage factors such as GreA or GreB allows the resumption of elongation from the new 3'terminus. GreA releases sequences of 2 to 3 nucleotides.</text>
</comment>
<dbReference type="FunFam" id="3.10.50.30:FF:000001">
    <property type="entry name" value="Transcription elongation factor GreA"/>
    <property type="match status" value="1"/>
</dbReference>
<evidence type="ECO:0000256" key="8">
    <source>
        <dbReference type="HAMAP-Rule" id="MF_00105"/>
    </source>
</evidence>
<keyword evidence="13" id="KW-1185">Reference proteome</keyword>
<dbReference type="InterPro" id="IPR028624">
    <property type="entry name" value="Tscrpt_elong_fac_GreA/B"/>
</dbReference>
<dbReference type="STRING" id="659014.SAMN04487996_108254"/>
<dbReference type="GO" id="GO:0003746">
    <property type="term" value="F:translation elongation factor activity"/>
    <property type="evidence" value="ECO:0007669"/>
    <property type="project" value="UniProtKB-KW"/>
</dbReference>
<keyword evidence="5 8" id="KW-0804">Transcription</keyword>
<dbReference type="AlphaFoldDB" id="A0A1G7HSY6"/>